<dbReference type="SUPFAM" id="SSF55729">
    <property type="entry name" value="Acyl-CoA N-acyltransferases (Nat)"/>
    <property type="match status" value="1"/>
</dbReference>
<dbReference type="GO" id="GO:0008999">
    <property type="term" value="F:protein-N-terminal-alanine acetyltransferase activity"/>
    <property type="evidence" value="ECO:0007669"/>
    <property type="project" value="TreeGrafter"/>
</dbReference>
<dbReference type="Pfam" id="PF13302">
    <property type="entry name" value="Acetyltransf_3"/>
    <property type="match status" value="1"/>
</dbReference>
<evidence type="ECO:0000313" key="2">
    <source>
        <dbReference type="EMBL" id="XDQ69513.1"/>
    </source>
</evidence>
<evidence type="ECO:0000259" key="1">
    <source>
        <dbReference type="PROSITE" id="PS51186"/>
    </source>
</evidence>
<dbReference type="EMBL" id="CP163444">
    <property type="protein sequence ID" value="XDQ69513.1"/>
    <property type="molecule type" value="Genomic_DNA"/>
</dbReference>
<dbReference type="PANTHER" id="PTHR43441">
    <property type="entry name" value="RIBOSOMAL-PROTEIN-SERINE ACETYLTRANSFERASE"/>
    <property type="match status" value="1"/>
</dbReference>
<gene>
    <name evidence="2" type="ORF">AB5J54_02850</name>
</gene>
<protein>
    <submittedName>
        <fullName evidence="2">GNAT family N-acetyltransferase</fullName>
        <ecNumber evidence="2">2.3.-.-</ecNumber>
    </submittedName>
</protein>
<keyword evidence="2" id="KW-0808">Transferase</keyword>
<feature type="domain" description="N-acetyltransferase" evidence="1">
    <location>
        <begin position="11"/>
        <end position="168"/>
    </location>
</feature>
<dbReference type="AlphaFoldDB" id="A0AB39SSQ4"/>
<accession>A0AB39SSQ4</accession>
<dbReference type="PROSITE" id="PS51186">
    <property type="entry name" value="GNAT"/>
    <property type="match status" value="1"/>
</dbReference>
<keyword evidence="2" id="KW-0012">Acyltransferase</keyword>
<dbReference type="RefSeq" id="WP_369142254.1">
    <property type="nucleotide sequence ID" value="NZ_CP163444.1"/>
</dbReference>
<dbReference type="InterPro" id="IPR016181">
    <property type="entry name" value="Acyl_CoA_acyltransferase"/>
</dbReference>
<dbReference type="GO" id="GO:0005737">
    <property type="term" value="C:cytoplasm"/>
    <property type="evidence" value="ECO:0007669"/>
    <property type="project" value="TreeGrafter"/>
</dbReference>
<sequence length="179" mass="19072">MPEAALSDGIITLSPLCPDDVEAHLAGEDELLVRWLNGGPGTCEGVEAYVRYCRKQWDTAGPLRAFGIRAGADEVLAGTVDLRFEGEGLAPGQVNVAYGLYPSWRGRGLATRAVFLASRYAAAEGAREAVIQVDPENPASAAVARRAGFSPGRQPHGNAGARFDRYIRVLREEPPGHGC</sequence>
<dbReference type="PANTHER" id="PTHR43441:SF6">
    <property type="entry name" value="N-ACETYLTRANSFERASE DOMAIN-CONTAINING PROTEIN"/>
    <property type="match status" value="1"/>
</dbReference>
<name>A0AB39SSQ4_9ACTN</name>
<proteinExistence type="predicted"/>
<dbReference type="InterPro" id="IPR000182">
    <property type="entry name" value="GNAT_dom"/>
</dbReference>
<organism evidence="2">
    <name type="scientific">Streptomyces sp. R44</name>
    <dbReference type="NCBI Taxonomy" id="3238633"/>
    <lineage>
        <taxon>Bacteria</taxon>
        <taxon>Bacillati</taxon>
        <taxon>Actinomycetota</taxon>
        <taxon>Actinomycetes</taxon>
        <taxon>Kitasatosporales</taxon>
        <taxon>Streptomycetaceae</taxon>
        <taxon>Streptomyces</taxon>
    </lineage>
</organism>
<dbReference type="EC" id="2.3.-.-" evidence="2"/>
<dbReference type="Gene3D" id="3.40.630.30">
    <property type="match status" value="1"/>
</dbReference>
<reference evidence="2" key="1">
    <citation type="submission" date="2024-07" db="EMBL/GenBank/DDBJ databases">
        <authorList>
            <person name="Yu S.T."/>
        </authorList>
    </citation>
    <scope>NUCLEOTIDE SEQUENCE</scope>
    <source>
        <strain evidence="2">R44</strain>
    </source>
</reference>
<dbReference type="GO" id="GO:1990189">
    <property type="term" value="F:protein N-terminal-serine acetyltransferase activity"/>
    <property type="evidence" value="ECO:0007669"/>
    <property type="project" value="TreeGrafter"/>
</dbReference>
<dbReference type="InterPro" id="IPR051908">
    <property type="entry name" value="Ribosomal_N-acetyltransferase"/>
</dbReference>